<reference evidence="2" key="1">
    <citation type="submission" date="2020-05" db="EMBL/GenBank/DDBJ databases">
        <authorList>
            <person name="Chiriac C."/>
            <person name="Salcher M."/>
            <person name="Ghai R."/>
            <person name="Kavagutti S V."/>
        </authorList>
    </citation>
    <scope>NUCLEOTIDE SEQUENCE</scope>
</reference>
<dbReference type="SUPFAM" id="SSF52096">
    <property type="entry name" value="ClpP/crotonase"/>
    <property type="match status" value="1"/>
</dbReference>
<dbReference type="CDD" id="cd06558">
    <property type="entry name" value="crotonase-like"/>
    <property type="match status" value="1"/>
</dbReference>
<dbReference type="GO" id="GO:0006635">
    <property type="term" value="P:fatty acid beta-oxidation"/>
    <property type="evidence" value="ECO:0007669"/>
    <property type="project" value="TreeGrafter"/>
</dbReference>
<name>A0A6J7SPP0_9ZZZZ</name>
<dbReference type="AlphaFoldDB" id="A0A6J7SPP0"/>
<evidence type="ECO:0000313" key="1">
    <source>
        <dbReference type="EMBL" id="CAB4911918.1"/>
    </source>
</evidence>
<dbReference type="InterPro" id="IPR029045">
    <property type="entry name" value="ClpP/crotonase-like_dom_sf"/>
</dbReference>
<sequence length="248" mass="26594">MTTSVTIESSGDVAIMRMNHGKVNALDVDLLIALREAFESVEHRQAVVLTGNDRAFSAGLDLRALLAAEVTYSDSLLRELVRTSLTIFNHDRPVIAAVNGPAIAGGAILALAADQRLMSHGVIGLPELHVGVPFPPALIEIARHVVGHRLQQHLLGGVVIDPQTALEINMIDSIIESEQLLQVAVARAQRLAEVPLATYALVKVQLHEPALALISGVTAGRDEEVANAWRSAAVREGITSQVERMTKK</sequence>
<dbReference type="EMBL" id="CAFBPZ010000136">
    <property type="protein sequence ID" value="CAB5042370.1"/>
    <property type="molecule type" value="Genomic_DNA"/>
</dbReference>
<dbReference type="Pfam" id="PF00378">
    <property type="entry name" value="ECH_1"/>
    <property type="match status" value="1"/>
</dbReference>
<dbReference type="Gene3D" id="3.90.226.10">
    <property type="entry name" value="2-enoyl-CoA Hydratase, Chain A, domain 1"/>
    <property type="match status" value="1"/>
</dbReference>
<protein>
    <submittedName>
        <fullName evidence="2">Unannotated protein</fullName>
    </submittedName>
</protein>
<accession>A0A6J7SPP0</accession>
<dbReference type="PANTHER" id="PTHR11941">
    <property type="entry name" value="ENOYL-COA HYDRATASE-RELATED"/>
    <property type="match status" value="1"/>
</dbReference>
<dbReference type="GO" id="GO:0003824">
    <property type="term" value="F:catalytic activity"/>
    <property type="evidence" value="ECO:0007669"/>
    <property type="project" value="UniProtKB-ARBA"/>
</dbReference>
<gene>
    <name evidence="1" type="ORF">UFOPK3495_01641</name>
    <name evidence="2" type="ORF">UFOPK4237_01513</name>
</gene>
<proteinExistence type="predicted"/>
<dbReference type="InterPro" id="IPR001753">
    <property type="entry name" value="Enoyl-CoA_hydra/iso"/>
</dbReference>
<dbReference type="PANTHER" id="PTHR11941:SF54">
    <property type="entry name" value="ENOYL-COA HYDRATASE, MITOCHONDRIAL"/>
    <property type="match status" value="1"/>
</dbReference>
<dbReference type="EMBL" id="CAFBMC010000134">
    <property type="protein sequence ID" value="CAB4911918.1"/>
    <property type="molecule type" value="Genomic_DNA"/>
</dbReference>
<organism evidence="2">
    <name type="scientific">freshwater metagenome</name>
    <dbReference type="NCBI Taxonomy" id="449393"/>
    <lineage>
        <taxon>unclassified sequences</taxon>
        <taxon>metagenomes</taxon>
        <taxon>ecological metagenomes</taxon>
    </lineage>
</organism>
<evidence type="ECO:0000313" key="2">
    <source>
        <dbReference type="EMBL" id="CAB5042370.1"/>
    </source>
</evidence>